<keyword evidence="7" id="KW-0449">Lipoprotein</keyword>
<accession>A0ABU8FKY0</accession>
<sequence length="399" mass="45230">MKRYVPISRKKSLLVLLVFICLLPLTGCWDRIETTEMAIVLTTTIDKSKDQTKVSVQVLIPKGEKSAGQAKAGGDDKSTIVRTALGKNVSDAMSKIQAKTPRELFWGQCRVYIFGEQAAKEGLHDEIDFFVRHPEPRNRSYLFVSEGDAAHLLTLQSPLEGYIGKSLRKLVDERMGPVVTLKDFQQMVTGEAGGAILPYINTKNLEQIEEKETLGPILETSIFKKDKMIGKINPEMTKGLLWLRNEILEAVVAVKPQGEKETITMELTQEHTDIAPKIENNKWKITANIRTEGSIVENTTNLDVMKPEINKMIQKKLAKAIQQRLNQTLEKVQKEMKTDVFHFAEAFERKYPDKWDKVKDRWDEIFPQVEVGIDIKAYVRRPGLGTRPGGLPKQEGEKK</sequence>
<keyword evidence="11" id="KW-1185">Reference proteome</keyword>
<proteinExistence type="inferred from homology"/>
<evidence type="ECO:0000256" key="5">
    <source>
        <dbReference type="ARBA" id="ARBA00023136"/>
    </source>
</evidence>
<keyword evidence="5" id="KW-0472">Membrane</keyword>
<dbReference type="InterPro" id="IPR038501">
    <property type="entry name" value="Spore_GerAC_C_sf"/>
</dbReference>
<comment type="subcellular location">
    <subcellularLocation>
        <location evidence="1">Membrane</location>
        <topology evidence="1">Lipid-anchor</topology>
    </subcellularLocation>
</comment>
<gene>
    <name evidence="10" type="ORF">WAZ07_19200</name>
</gene>
<dbReference type="NCBIfam" id="TIGR02887">
    <property type="entry name" value="spore_ger_x_C"/>
    <property type="match status" value="1"/>
</dbReference>
<name>A0ABU8FKY0_9BACI</name>
<dbReference type="Pfam" id="PF25198">
    <property type="entry name" value="Spore_GerAC_N"/>
    <property type="match status" value="1"/>
</dbReference>
<evidence type="ECO:0000256" key="3">
    <source>
        <dbReference type="ARBA" id="ARBA00022544"/>
    </source>
</evidence>
<feature type="domain" description="Spore germination GerAC-like C-terminal" evidence="8">
    <location>
        <begin position="220"/>
        <end position="383"/>
    </location>
</feature>
<evidence type="ECO:0000256" key="6">
    <source>
        <dbReference type="ARBA" id="ARBA00023139"/>
    </source>
</evidence>
<evidence type="ECO:0000313" key="10">
    <source>
        <dbReference type="EMBL" id="MEI4803357.1"/>
    </source>
</evidence>
<dbReference type="Gene3D" id="6.20.190.10">
    <property type="entry name" value="Nutrient germinant receptor protein C, domain 1"/>
    <property type="match status" value="1"/>
</dbReference>
<feature type="domain" description="Spore germination protein N-terminal" evidence="9">
    <location>
        <begin position="30"/>
        <end position="201"/>
    </location>
</feature>
<dbReference type="Pfam" id="PF05504">
    <property type="entry name" value="Spore_GerAC"/>
    <property type="match status" value="1"/>
</dbReference>
<evidence type="ECO:0000259" key="8">
    <source>
        <dbReference type="Pfam" id="PF05504"/>
    </source>
</evidence>
<evidence type="ECO:0000259" key="9">
    <source>
        <dbReference type="Pfam" id="PF25198"/>
    </source>
</evidence>
<dbReference type="Proteomes" id="UP001372526">
    <property type="component" value="Unassembled WGS sequence"/>
</dbReference>
<dbReference type="InterPro" id="IPR046953">
    <property type="entry name" value="Spore_GerAC-like_C"/>
</dbReference>
<keyword evidence="3" id="KW-0309">Germination</keyword>
<evidence type="ECO:0000313" key="11">
    <source>
        <dbReference type="Proteomes" id="UP001372526"/>
    </source>
</evidence>
<comment type="caution">
    <text evidence="10">The sequence shown here is derived from an EMBL/GenBank/DDBJ whole genome shotgun (WGS) entry which is preliminary data.</text>
</comment>
<dbReference type="EMBL" id="JBAWSX010000013">
    <property type="protein sequence ID" value="MEI4803357.1"/>
    <property type="molecule type" value="Genomic_DNA"/>
</dbReference>
<evidence type="ECO:0000256" key="1">
    <source>
        <dbReference type="ARBA" id="ARBA00004635"/>
    </source>
</evidence>
<dbReference type="InterPro" id="IPR008844">
    <property type="entry name" value="Spore_GerAC-like"/>
</dbReference>
<comment type="similarity">
    <text evidence="2">Belongs to the GerABKC lipoprotein family.</text>
</comment>
<dbReference type="PANTHER" id="PTHR35789">
    <property type="entry name" value="SPORE GERMINATION PROTEIN B3"/>
    <property type="match status" value="1"/>
</dbReference>
<dbReference type="PANTHER" id="PTHR35789:SF1">
    <property type="entry name" value="SPORE GERMINATION PROTEIN B3"/>
    <property type="match status" value="1"/>
</dbReference>
<evidence type="ECO:0000256" key="7">
    <source>
        <dbReference type="ARBA" id="ARBA00023288"/>
    </source>
</evidence>
<evidence type="ECO:0000256" key="2">
    <source>
        <dbReference type="ARBA" id="ARBA00007886"/>
    </source>
</evidence>
<dbReference type="RefSeq" id="WP_336473712.1">
    <property type="nucleotide sequence ID" value="NZ_JBAWSX010000013.1"/>
</dbReference>
<evidence type="ECO:0000256" key="4">
    <source>
        <dbReference type="ARBA" id="ARBA00022729"/>
    </source>
</evidence>
<reference evidence="10 11" key="1">
    <citation type="submission" date="2024-01" db="EMBL/GenBank/DDBJ databases">
        <title>Seven novel Bacillus-like species.</title>
        <authorList>
            <person name="Liu G."/>
        </authorList>
    </citation>
    <scope>NUCLEOTIDE SEQUENCE [LARGE SCALE GENOMIC DNA]</scope>
    <source>
        <strain evidence="10 11">FJAT-51639</strain>
    </source>
</reference>
<dbReference type="InterPro" id="IPR057336">
    <property type="entry name" value="GerAC_N"/>
</dbReference>
<dbReference type="Gene3D" id="3.30.300.210">
    <property type="entry name" value="Nutrient germinant receptor protein C, domain 3"/>
    <property type="match status" value="1"/>
</dbReference>
<protein>
    <submittedName>
        <fullName evidence="10">Ger(X)C family spore germination protein</fullName>
    </submittedName>
</protein>
<organism evidence="10 11">
    <name type="scientific">Bacillus bruguierae</name>
    <dbReference type="NCBI Taxonomy" id="3127667"/>
    <lineage>
        <taxon>Bacteria</taxon>
        <taxon>Bacillati</taxon>
        <taxon>Bacillota</taxon>
        <taxon>Bacilli</taxon>
        <taxon>Bacillales</taxon>
        <taxon>Bacillaceae</taxon>
        <taxon>Bacillus</taxon>
    </lineage>
</organism>
<keyword evidence="6" id="KW-0564">Palmitate</keyword>
<keyword evidence="4" id="KW-0732">Signal</keyword>